<evidence type="ECO:0000256" key="1">
    <source>
        <dbReference type="SAM" id="MobiDB-lite"/>
    </source>
</evidence>
<reference evidence="2" key="2">
    <citation type="submission" date="2022-01" db="EMBL/GenBank/DDBJ databases">
        <authorList>
            <person name="Yamashiro T."/>
            <person name="Shiraishi A."/>
            <person name="Satake H."/>
            <person name="Nakayama K."/>
        </authorList>
    </citation>
    <scope>NUCLEOTIDE SEQUENCE</scope>
</reference>
<gene>
    <name evidence="2" type="ORF">Tco_1016707</name>
</gene>
<feature type="compositionally biased region" description="Polar residues" evidence="1">
    <location>
        <begin position="72"/>
        <end position="85"/>
    </location>
</feature>
<accession>A0ABQ5FRY7</accession>
<name>A0ABQ5FRY7_9ASTR</name>
<evidence type="ECO:0000313" key="2">
    <source>
        <dbReference type="EMBL" id="GJT65227.1"/>
    </source>
</evidence>
<dbReference type="EMBL" id="BQNB010017614">
    <property type="protein sequence ID" value="GJT65227.1"/>
    <property type="molecule type" value="Genomic_DNA"/>
</dbReference>
<dbReference type="Proteomes" id="UP001151760">
    <property type="component" value="Unassembled WGS sequence"/>
</dbReference>
<comment type="caution">
    <text evidence="2">The sequence shown here is derived from an EMBL/GenBank/DDBJ whole genome shotgun (WGS) entry which is preliminary data.</text>
</comment>
<sequence length="85" mass="9024">MLLEDAIAANVSRAEKKKKCRIVCRTHGVGSAHHARSDGVPVSVPTAVLQGLAILLADAATQTDVPEEESSPKLTRSKSLPSMYN</sequence>
<reference evidence="2" key="1">
    <citation type="journal article" date="2022" name="Int. J. Mol. Sci.">
        <title>Draft Genome of Tanacetum Coccineum: Genomic Comparison of Closely Related Tanacetum-Family Plants.</title>
        <authorList>
            <person name="Yamashiro T."/>
            <person name="Shiraishi A."/>
            <person name="Nakayama K."/>
            <person name="Satake H."/>
        </authorList>
    </citation>
    <scope>NUCLEOTIDE SEQUENCE</scope>
</reference>
<proteinExistence type="predicted"/>
<organism evidence="2 3">
    <name type="scientific">Tanacetum coccineum</name>
    <dbReference type="NCBI Taxonomy" id="301880"/>
    <lineage>
        <taxon>Eukaryota</taxon>
        <taxon>Viridiplantae</taxon>
        <taxon>Streptophyta</taxon>
        <taxon>Embryophyta</taxon>
        <taxon>Tracheophyta</taxon>
        <taxon>Spermatophyta</taxon>
        <taxon>Magnoliopsida</taxon>
        <taxon>eudicotyledons</taxon>
        <taxon>Gunneridae</taxon>
        <taxon>Pentapetalae</taxon>
        <taxon>asterids</taxon>
        <taxon>campanulids</taxon>
        <taxon>Asterales</taxon>
        <taxon>Asteraceae</taxon>
        <taxon>Asteroideae</taxon>
        <taxon>Anthemideae</taxon>
        <taxon>Anthemidinae</taxon>
        <taxon>Tanacetum</taxon>
    </lineage>
</organism>
<keyword evidence="3" id="KW-1185">Reference proteome</keyword>
<feature type="region of interest" description="Disordered" evidence="1">
    <location>
        <begin position="61"/>
        <end position="85"/>
    </location>
</feature>
<protein>
    <submittedName>
        <fullName evidence="2">Uncharacterized protein</fullName>
    </submittedName>
</protein>
<evidence type="ECO:0000313" key="3">
    <source>
        <dbReference type="Proteomes" id="UP001151760"/>
    </source>
</evidence>